<organism evidence="1 2">
    <name type="scientific">Silvimonas iriomotensis</name>
    <dbReference type="NCBI Taxonomy" id="449662"/>
    <lineage>
        <taxon>Bacteria</taxon>
        <taxon>Pseudomonadati</taxon>
        <taxon>Pseudomonadota</taxon>
        <taxon>Betaproteobacteria</taxon>
        <taxon>Neisseriales</taxon>
        <taxon>Chitinibacteraceae</taxon>
        <taxon>Silvimonas</taxon>
    </lineage>
</organism>
<comment type="caution">
    <text evidence="1">The sequence shown here is derived from an EMBL/GenBank/DDBJ whole genome shotgun (WGS) entry which is preliminary data.</text>
</comment>
<dbReference type="EMBL" id="BMLX01000002">
    <property type="protein sequence ID" value="GGP20391.1"/>
    <property type="molecule type" value="Genomic_DNA"/>
</dbReference>
<sequence length="94" mass="9942">MVFVRAIIRTSKPVAAGMAQMVVRTAPPAPGWQAPRYAITLKTHLLLASTGHKLIKKLIAPSGPGSVIRCPCPVCLTPTGARFTAKIAKLIEAL</sequence>
<accession>A0ABQ2P7M6</accession>
<dbReference type="Proteomes" id="UP000637267">
    <property type="component" value="Unassembled WGS sequence"/>
</dbReference>
<protein>
    <submittedName>
        <fullName evidence="1">Uncharacterized protein</fullName>
    </submittedName>
</protein>
<name>A0ABQ2P7M6_9NEIS</name>
<reference evidence="2" key="1">
    <citation type="journal article" date="2019" name="Int. J. Syst. Evol. Microbiol.">
        <title>The Global Catalogue of Microorganisms (GCM) 10K type strain sequencing project: providing services to taxonomists for standard genome sequencing and annotation.</title>
        <authorList>
            <consortium name="The Broad Institute Genomics Platform"/>
            <consortium name="The Broad Institute Genome Sequencing Center for Infectious Disease"/>
            <person name="Wu L."/>
            <person name="Ma J."/>
        </authorList>
    </citation>
    <scope>NUCLEOTIDE SEQUENCE [LARGE SCALE GENOMIC DNA]</scope>
    <source>
        <strain evidence="2">CGMCC 1.8859</strain>
    </source>
</reference>
<keyword evidence="2" id="KW-1185">Reference proteome</keyword>
<gene>
    <name evidence="1" type="ORF">GCM10010970_14990</name>
</gene>
<dbReference type="RefSeq" id="WP_188703666.1">
    <property type="nucleotide sequence ID" value="NZ_BMLX01000002.1"/>
</dbReference>
<proteinExistence type="predicted"/>
<evidence type="ECO:0000313" key="1">
    <source>
        <dbReference type="EMBL" id="GGP20391.1"/>
    </source>
</evidence>
<evidence type="ECO:0000313" key="2">
    <source>
        <dbReference type="Proteomes" id="UP000637267"/>
    </source>
</evidence>